<dbReference type="Proteomes" id="UP000000343">
    <property type="component" value="Chromosome"/>
</dbReference>
<keyword evidence="3" id="KW-1185">Reference proteome</keyword>
<keyword evidence="1" id="KW-0812">Transmembrane</keyword>
<dbReference type="HOGENOM" id="CLU_2129931_0_0_0"/>
<sequence length="113" mass="13015">MRRNLALILLFGWVPVALGVFLLSEFWLQQPFLTLGVIIGWFVAACGMIWWAGEFRCPRCRRRYGAVGSRKGVNLIWRGLFDSICNNCKLRKFENFNSEGSNPGSLDRRMARD</sequence>
<dbReference type="EMBL" id="CP002480">
    <property type="protein sequence ID" value="ADW67109.1"/>
    <property type="molecule type" value="Genomic_DNA"/>
</dbReference>
<proteinExistence type="predicted"/>
<gene>
    <name evidence="2" type="ordered locus">AciX9_0018</name>
</gene>
<dbReference type="AlphaFoldDB" id="E8X449"/>
<evidence type="ECO:0000313" key="2">
    <source>
        <dbReference type="EMBL" id="ADW67109.1"/>
    </source>
</evidence>
<feature type="transmembrane region" description="Helical" evidence="1">
    <location>
        <begin position="35"/>
        <end position="53"/>
    </location>
</feature>
<organism evidence="3">
    <name type="scientific">Granulicella tundricola (strain ATCC BAA-1859 / DSM 23138 / MP5ACTX9)</name>
    <dbReference type="NCBI Taxonomy" id="1198114"/>
    <lineage>
        <taxon>Bacteria</taxon>
        <taxon>Pseudomonadati</taxon>
        <taxon>Acidobacteriota</taxon>
        <taxon>Terriglobia</taxon>
        <taxon>Terriglobales</taxon>
        <taxon>Acidobacteriaceae</taxon>
        <taxon>Granulicella</taxon>
    </lineage>
</organism>
<dbReference type="PaxDb" id="1198114-AciX9_0018"/>
<evidence type="ECO:0000256" key="1">
    <source>
        <dbReference type="SAM" id="Phobius"/>
    </source>
</evidence>
<evidence type="ECO:0000313" key="3">
    <source>
        <dbReference type="Proteomes" id="UP000000343"/>
    </source>
</evidence>
<protein>
    <submittedName>
        <fullName evidence="2">Uncharacterized protein</fullName>
    </submittedName>
</protein>
<name>E8X449_GRATM</name>
<reference evidence="3" key="1">
    <citation type="submission" date="2011-01" db="EMBL/GenBank/DDBJ databases">
        <title>Complete sequence of chromosome of Acidobacterium sp. MP5ACTX9.</title>
        <authorList>
            <consortium name="US DOE Joint Genome Institute"/>
            <person name="Lucas S."/>
            <person name="Copeland A."/>
            <person name="Lapidus A."/>
            <person name="Cheng J.-F."/>
            <person name="Goodwin L."/>
            <person name="Pitluck S."/>
            <person name="Teshima H."/>
            <person name="Detter J.C."/>
            <person name="Han C."/>
            <person name="Tapia R."/>
            <person name="Land M."/>
            <person name="Hauser L."/>
            <person name="Kyrpides N."/>
            <person name="Ivanova N."/>
            <person name="Ovchinnikova G."/>
            <person name="Pagani I."/>
            <person name="Rawat S.R."/>
            <person name="Mannisto M."/>
            <person name="Haggblom M.M."/>
            <person name="Woyke T."/>
        </authorList>
    </citation>
    <scope>NUCLEOTIDE SEQUENCE [LARGE SCALE GENOMIC DNA]</scope>
    <source>
        <strain evidence="3">MP5ACTX9</strain>
    </source>
</reference>
<accession>E8X449</accession>
<dbReference type="KEGG" id="acm:AciX9_0018"/>
<keyword evidence="1" id="KW-1133">Transmembrane helix</keyword>
<keyword evidence="1" id="KW-0472">Membrane</keyword>